<sequence length="135" mass="14788">MREGPLLLKGYATRPGRRLANTEGVSEDALRRALCEIECGLIDADLGGGLIKKRVGRPGQGKRGGVRCFFAYAPHDRAVLLYVLSKSDRKNIRKDEEEALKKLAKQYLTFSDRDLQHAVASGALVTLSSKDSSVT</sequence>
<gene>
    <name evidence="1" type="ORF">GHC57_07715</name>
</gene>
<reference evidence="1 2" key="1">
    <citation type="submission" date="2019-10" db="EMBL/GenBank/DDBJ databases">
        <title>Draft whole-genome sequence of the purple nonsulfur photosynthetic bacterium Roseospira navarrensis DSM 15114.</title>
        <authorList>
            <person name="Kyndt J.A."/>
            <person name="Meyer T.E."/>
        </authorList>
    </citation>
    <scope>NUCLEOTIDE SEQUENCE [LARGE SCALE GENOMIC DNA]</scope>
    <source>
        <strain evidence="1 2">DSM 15114</strain>
    </source>
</reference>
<keyword evidence="2" id="KW-1185">Reference proteome</keyword>
<evidence type="ECO:0000313" key="2">
    <source>
        <dbReference type="Proteomes" id="UP000434582"/>
    </source>
</evidence>
<accession>A0A7X1ZFQ9</accession>
<name>A0A7X1ZFQ9_9PROT</name>
<comment type="caution">
    <text evidence="1">The sequence shown here is derived from an EMBL/GenBank/DDBJ whole genome shotgun (WGS) entry which is preliminary data.</text>
</comment>
<dbReference type="EMBL" id="WIVE01000018">
    <property type="protein sequence ID" value="MQX36405.1"/>
    <property type="molecule type" value="Genomic_DNA"/>
</dbReference>
<proteinExistence type="predicted"/>
<protein>
    <submittedName>
        <fullName evidence="1">Type II toxin-antitoxin system RelE/ParE family toxin</fullName>
    </submittedName>
</protein>
<dbReference type="OrthoDB" id="9812066at2"/>
<dbReference type="Proteomes" id="UP000434582">
    <property type="component" value="Unassembled WGS sequence"/>
</dbReference>
<dbReference type="Pfam" id="PF06296">
    <property type="entry name" value="RelE"/>
    <property type="match status" value="1"/>
</dbReference>
<evidence type="ECO:0000313" key="1">
    <source>
        <dbReference type="EMBL" id="MQX36405.1"/>
    </source>
</evidence>
<organism evidence="1 2">
    <name type="scientific">Roseospira navarrensis</name>
    <dbReference type="NCBI Taxonomy" id="140058"/>
    <lineage>
        <taxon>Bacteria</taxon>
        <taxon>Pseudomonadati</taxon>
        <taxon>Pseudomonadota</taxon>
        <taxon>Alphaproteobacteria</taxon>
        <taxon>Rhodospirillales</taxon>
        <taxon>Rhodospirillaceae</taxon>
        <taxon>Roseospira</taxon>
    </lineage>
</organism>
<dbReference type="PIRSF" id="PIRSF018634">
    <property type="entry name" value="UCP018634"/>
    <property type="match status" value="1"/>
</dbReference>
<dbReference type="AlphaFoldDB" id="A0A7X1ZFQ9"/>
<dbReference type="InterPro" id="IPR009387">
    <property type="entry name" value="HigB-2"/>
</dbReference>